<protein>
    <recommendedName>
        <fullName evidence="6">RDD domain-containing protein</fullName>
    </recommendedName>
</protein>
<evidence type="ECO:0000256" key="2">
    <source>
        <dbReference type="ARBA" id="ARBA00022692"/>
    </source>
</evidence>
<feature type="transmembrane region" description="Helical" evidence="5">
    <location>
        <begin position="136"/>
        <end position="156"/>
    </location>
</feature>
<proteinExistence type="predicted"/>
<feature type="transmembrane region" description="Helical" evidence="5">
    <location>
        <begin position="111"/>
        <end position="130"/>
    </location>
</feature>
<name>A0A347WJ45_9LACT</name>
<dbReference type="Pfam" id="PF06271">
    <property type="entry name" value="RDD"/>
    <property type="match status" value="1"/>
</dbReference>
<comment type="subcellular location">
    <subcellularLocation>
        <location evidence="1">Membrane</location>
        <topology evidence="1">Multi-pass membrane protein</topology>
    </subcellularLocation>
</comment>
<keyword evidence="2 5" id="KW-0812">Transmembrane</keyword>
<evidence type="ECO:0000256" key="4">
    <source>
        <dbReference type="ARBA" id="ARBA00023136"/>
    </source>
</evidence>
<dbReference type="Proteomes" id="UP000263232">
    <property type="component" value="Chromosome"/>
</dbReference>
<dbReference type="RefSeq" id="WP_118990018.1">
    <property type="nucleotide sequence ID" value="NZ_CP023434.1"/>
</dbReference>
<gene>
    <name evidence="7" type="ORF">CL176_03135</name>
</gene>
<evidence type="ECO:0000259" key="6">
    <source>
        <dbReference type="Pfam" id="PF06271"/>
    </source>
</evidence>
<accession>A0A347WJ45</accession>
<evidence type="ECO:0000256" key="1">
    <source>
        <dbReference type="ARBA" id="ARBA00004141"/>
    </source>
</evidence>
<evidence type="ECO:0000256" key="5">
    <source>
        <dbReference type="SAM" id="Phobius"/>
    </source>
</evidence>
<dbReference type="GO" id="GO:0016020">
    <property type="term" value="C:membrane"/>
    <property type="evidence" value="ECO:0007669"/>
    <property type="project" value="UniProtKB-SubCell"/>
</dbReference>
<sequence>MSQYTEFETNETITKGRRIASLLTDWMVLIFCVMLVLAVLLFVDTLLHWFTPWRLSPLAWCISLLLFLLVPLWLGGTYLEVKRGGSMGQQMMRLQVAYQQSNLGRRLLRSGLKVMPVASFLYALALYFISGEMSGLAWGLLLFSALLLILILVMTFTRADRRHFIDLLVGSYLISMD</sequence>
<feature type="transmembrane region" description="Helical" evidence="5">
    <location>
        <begin position="26"/>
        <end position="51"/>
    </location>
</feature>
<organism evidence="7 8">
    <name type="scientific">Suicoccus acidiformans</name>
    <dbReference type="NCBI Taxonomy" id="2036206"/>
    <lineage>
        <taxon>Bacteria</taxon>
        <taxon>Bacillati</taxon>
        <taxon>Bacillota</taxon>
        <taxon>Bacilli</taxon>
        <taxon>Lactobacillales</taxon>
        <taxon>Aerococcaceae</taxon>
        <taxon>Suicoccus</taxon>
    </lineage>
</organism>
<evidence type="ECO:0000313" key="8">
    <source>
        <dbReference type="Proteomes" id="UP000263232"/>
    </source>
</evidence>
<dbReference type="EMBL" id="CP023434">
    <property type="protein sequence ID" value="AXY25102.1"/>
    <property type="molecule type" value="Genomic_DNA"/>
</dbReference>
<dbReference type="AlphaFoldDB" id="A0A347WJ45"/>
<keyword evidence="4 5" id="KW-0472">Membrane</keyword>
<evidence type="ECO:0000256" key="3">
    <source>
        <dbReference type="ARBA" id="ARBA00022989"/>
    </source>
</evidence>
<dbReference type="KEGG" id="abae:CL176_03135"/>
<keyword evidence="8" id="KW-1185">Reference proteome</keyword>
<feature type="domain" description="RDD" evidence="6">
    <location>
        <begin position="16"/>
        <end position="169"/>
    </location>
</feature>
<feature type="transmembrane region" description="Helical" evidence="5">
    <location>
        <begin position="57"/>
        <end position="81"/>
    </location>
</feature>
<keyword evidence="3 5" id="KW-1133">Transmembrane helix</keyword>
<dbReference type="InterPro" id="IPR010432">
    <property type="entry name" value="RDD"/>
</dbReference>
<reference evidence="7 8" key="1">
    <citation type="submission" date="2017-09" db="EMBL/GenBank/DDBJ databases">
        <title>Complete genome sequence of Oxytococcus suis strain ZY16052.</title>
        <authorList>
            <person name="Li F."/>
        </authorList>
    </citation>
    <scope>NUCLEOTIDE SEQUENCE [LARGE SCALE GENOMIC DNA]</scope>
    <source>
        <strain evidence="7 8">ZY16052</strain>
    </source>
</reference>
<evidence type="ECO:0000313" key="7">
    <source>
        <dbReference type="EMBL" id="AXY25102.1"/>
    </source>
</evidence>